<dbReference type="RefSeq" id="WP_196194731.1">
    <property type="nucleotide sequence ID" value="NZ_JADPRT010000006.1"/>
</dbReference>
<name>A0A931FGH3_9ACTN</name>
<dbReference type="InterPro" id="IPR047057">
    <property type="entry name" value="MerR_fam"/>
</dbReference>
<dbReference type="Pfam" id="PF13411">
    <property type="entry name" value="MerR_1"/>
    <property type="match status" value="1"/>
</dbReference>
<accession>A0A931FGH3</accession>
<keyword evidence="2" id="KW-0175">Coiled coil</keyword>
<protein>
    <submittedName>
        <fullName evidence="4">MerR family transcriptional regulator</fullName>
    </submittedName>
</protein>
<dbReference type="PANTHER" id="PTHR30204">
    <property type="entry name" value="REDOX-CYCLING DRUG-SENSING TRANSCRIPTIONAL ACTIVATOR SOXR"/>
    <property type="match status" value="1"/>
</dbReference>
<proteinExistence type="predicted"/>
<keyword evidence="5" id="KW-1185">Reference proteome</keyword>
<dbReference type="InterPro" id="IPR009061">
    <property type="entry name" value="DNA-bd_dom_put_sf"/>
</dbReference>
<dbReference type="PROSITE" id="PS50937">
    <property type="entry name" value="HTH_MERR_2"/>
    <property type="match status" value="1"/>
</dbReference>
<dbReference type="Proteomes" id="UP000657385">
    <property type="component" value="Unassembled WGS sequence"/>
</dbReference>
<dbReference type="SMART" id="SM00422">
    <property type="entry name" value="HTH_MERR"/>
    <property type="match status" value="1"/>
</dbReference>
<dbReference type="GO" id="GO:0003677">
    <property type="term" value="F:DNA binding"/>
    <property type="evidence" value="ECO:0007669"/>
    <property type="project" value="UniProtKB-KW"/>
</dbReference>
<evidence type="ECO:0000313" key="4">
    <source>
        <dbReference type="EMBL" id="MBF9069544.1"/>
    </source>
</evidence>
<evidence type="ECO:0000313" key="5">
    <source>
        <dbReference type="Proteomes" id="UP000657385"/>
    </source>
</evidence>
<dbReference type="InterPro" id="IPR000551">
    <property type="entry name" value="MerR-type_HTH_dom"/>
</dbReference>
<dbReference type="PANTHER" id="PTHR30204:SF98">
    <property type="entry name" value="HTH-TYPE TRANSCRIPTIONAL REGULATOR ADHR"/>
    <property type="match status" value="1"/>
</dbReference>
<dbReference type="PROSITE" id="PS00552">
    <property type="entry name" value="HTH_MERR_1"/>
    <property type="match status" value="1"/>
</dbReference>
<evidence type="ECO:0000256" key="1">
    <source>
        <dbReference type="ARBA" id="ARBA00023125"/>
    </source>
</evidence>
<dbReference type="SUPFAM" id="SSF46955">
    <property type="entry name" value="Putative DNA-binding domain"/>
    <property type="match status" value="1"/>
</dbReference>
<sequence length="144" mass="15657">MTVINSASPKSVMAQGERYTISQVAAMTGLTAHTLRWYEQIGLLPDVGRSATGQRVFDGRDLERLAFIGKLRVTGMSVAAMVRYAELARQGETTADERQELLEQTRGDVVARIAELQDALDALDEKLACHTSAYGAQERAGTPS</sequence>
<gene>
    <name evidence="4" type="ORF">I2501_16085</name>
</gene>
<feature type="coiled-coil region" evidence="2">
    <location>
        <begin position="106"/>
        <end position="133"/>
    </location>
</feature>
<keyword evidence="1" id="KW-0238">DNA-binding</keyword>
<organism evidence="4 5">
    <name type="scientific">Streptacidiphilus fuscans</name>
    <dbReference type="NCBI Taxonomy" id="2789292"/>
    <lineage>
        <taxon>Bacteria</taxon>
        <taxon>Bacillati</taxon>
        <taxon>Actinomycetota</taxon>
        <taxon>Actinomycetes</taxon>
        <taxon>Kitasatosporales</taxon>
        <taxon>Streptomycetaceae</taxon>
        <taxon>Streptacidiphilus</taxon>
    </lineage>
</organism>
<dbReference type="Gene3D" id="1.10.1660.10">
    <property type="match status" value="1"/>
</dbReference>
<dbReference type="CDD" id="cd01109">
    <property type="entry name" value="HTH_YyaN"/>
    <property type="match status" value="1"/>
</dbReference>
<evidence type="ECO:0000256" key="2">
    <source>
        <dbReference type="SAM" id="Coils"/>
    </source>
</evidence>
<dbReference type="PRINTS" id="PR00040">
    <property type="entry name" value="HTHMERR"/>
</dbReference>
<comment type="caution">
    <text evidence="4">The sequence shown here is derived from an EMBL/GenBank/DDBJ whole genome shotgun (WGS) entry which is preliminary data.</text>
</comment>
<reference evidence="4" key="1">
    <citation type="submission" date="2020-11" db="EMBL/GenBank/DDBJ databases">
        <title>Isolation and identification of active actinomycetes.</title>
        <authorList>
            <person name="Yu B."/>
        </authorList>
    </citation>
    <scope>NUCLEOTIDE SEQUENCE</scope>
    <source>
        <strain evidence="4">NEAU-YB345</strain>
    </source>
</reference>
<dbReference type="AlphaFoldDB" id="A0A931FGH3"/>
<feature type="domain" description="HTH merR-type" evidence="3">
    <location>
        <begin position="18"/>
        <end position="87"/>
    </location>
</feature>
<evidence type="ECO:0000259" key="3">
    <source>
        <dbReference type="PROSITE" id="PS50937"/>
    </source>
</evidence>
<dbReference type="GO" id="GO:0003700">
    <property type="term" value="F:DNA-binding transcription factor activity"/>
    <property type="evidence" value="ECO:0007669"/>
    <property type="project" value="InterPro"/>
</dbReference>
<dbReference type="EMBL" id="JADPRT010000006">
    <property type="protein sequence ID" value="MBF9069544.1"/>
    <property type="molecule type" value="Genomic_DNA"/>
</dbReference>